<reference evidence="4" key="1">
    <citation type="submission" date="2022-01" db="EMBL/GenBank/DDBJ databases">
        <authorList>
            <person name="Jo J.-H."/>
            <person name="Im W.-T."/>
        </authorList>
    </citation>
    <scope>NUCLEOTIDE SEQUENCE</scope>
    <source>
        <strain evidence="4">NA20</strain>
    </source>
</reference>
<dbReference type="Proteomes" id="UP001165367">
    <property type="component" value="Unassembled WGS sequence"/>
</dbReference>
<evidence type="ECO:0000313" key="5">
    <source>
        <dbReference type="Proteomes" id="UP001165367"/>
    </source>
</evidence>
<dbReference type="RefSeq" id="WP_237870818.1">
    <property type="nucleotide sequence ID" value="NZ_JAKLTR010000004.1"/>
</dbReference>
<dbReference type="PANTHER" id="PTHR38478:SF1">
    <property type="entry name" value="ZINC DEPENDENT METALLOPROTEASE DOMAIN LIPOPROTEIN"/>
    <property type="match status" value="1"/>
</dbReference>
<name>A0ABS9KQ34_9BACT</name>
<dbReference type="Pfam" id="PF16313">
    <property type="entry name" value="DUF4953"/>
    <property type="match status" value="1"/>
</dbReference>
<protein>
    <submittedName>
        <fullName evidence="4">Zinc-dependent metalloprotease</fullName>
    </submittedName>
</protein>
<dbReference type="PANTHER" id="PTHR38478">
    <property type="entry name" value="PEPTIDASE M1A AND M12B"/>
    <property type="match status" value="1"/>
</dbReference>
<sequence length="804" mass="89693">MARITLFLLALLPFITRAQALPSIDDKTKNLKKYEGYLNFYWDENSGKIWLEIDKLDSAILYINSLPAGLGSNDIGLDRGLLGDNRVVRFNRTGRKLLMTQPNYDYRALSSDKAERRAVEQSFAQSVLWGFTIEAESNGRVLVDATDFLMRDAMKVASRIRGMRQGNYTLDKTRSAIYLPQSKNFPQNTELETTLTFVNNDGEAGNFVQQVTPSSEAITLRLHHSFVQLPDNNYQARVFDPRSSFISMSYFDYSTPVTEPIDKYFIIRHRLQKKDPSAAKSEAVKPIIYYLDNGTPEPIRSALLEGAQWWNQAFEAAGYINAFQVKILPEEADPMDVRYNMINWVHRSTRGWSYGYSVSDPRTGEIIKGNVTLGSLRVRQDYLIASGLLSPYENGIPADNKMLKMALNRLKQLSAHEIGHTLGLMHNYAASVVNRSSVMDYPPPAATLDANGNIDLSQAYADGIGEWDKLSITWGYQDFPNGTDEKAALNKLLTDADKKGMQFISDRDARAPGGLHPTAHLWDNGSNAIDELKHVMKVREKALSRFGENNIRPGTPMAFLEDALVPIYLFHRYQVEATVKLVGGMDYRYALRGDGQTVTKALSRQEQLSALQAVLTTIEPSALILPERIIKLIPPRPSGYGSSRELFRKRGGMAFDALSPAETAADLPLSFLFNSDRLNRLSGNIAQTNTLALPEVLDLVIGATWKAPRRKGTEGLIQQQTEQLLLTYLLSSGINDNNSFATRSVLSQSLSSLKSYIESKRKTSTDSLYNGHLLLALERMKTPADAKPTLHAIAPPGAPIGCEE</sequence>
<dbReference type="CDD" id="cd04276">
    <property type="entry name" value="ZnMc_MMP_like_2"/>
    <property type="match status" value="1"/>
</dbReference>
<keyword evidence="5" id="KW-1185">Reference proteome</keyword>
<feature type="domain" description="DUF5117" evidence="3">
    <location>
        <begin position="82"/>
        <end position="274"/>
    </location>
</feature>
<dbReference type="InterPro" id="IPR024079">
    <property type="entry name" value="MetalloPept_cat_dom_sf"/>
</dbReference>
<evidence type="ECO:0000259" key="2">
    <source>
        <dbReference type="Pfam" id="PF16313"/>
    </source>
</evidence>
<feature type="chain" id="PRO_5046740907" evidence="1">
    <location>
        <begin position="21"/>
        <end position="804"/>
    </location>
</feature>
<dbReference type="InterPro" id="IPR032534">
    <property type="entry name" value="EcxA_zinc-bd"/>
</dbReference>
<dbReference type="GO" id="GO:0008237">
    <property type="term" value="F:metallopeptidase activity"/>
    <property type="evidence" value="ECO:0007669"/>
    <property type="project" value="UniProtKB-KW"/>
</dbReference>
<feature type="signal peptide" evidence="1">
    <location>
        <begin position="1"/>
        <end position="20"/>
    </location>
</feature>
<dbReference type="EMBL" id="JAKLTR010000004">
    <property type="protein sequence ID" value="MCG2614427.1"/>
    <property type="molecule type" value="Genomic_DNA"/>
</dbReference>
<organism evidence="4 5">
    <name type="scientific">Terrimonas ginsenosidimutans</name>
    <dbReference type="NCBI Taxonomy" id="2908004"/>
    <lineage>
        <taxon>Bacteria</taxon>
        <taxon>Pseudomonadati</taxon>
        <taxon>Bacteroidota</taxon>
        <taxon>Chitinophagia</taxon>
        <taxon>Chitinophagales</taxon>
        <taxon>Chitinophagaceae</taxon>
        <taxon>Terrimonas</taxon>
    </lineage>
</organism>
<proteinExistence type="predicted"/>
<comment type="caution">
    <text evidence="4">The sequence shown here is derived from an EMBL/GenBank/DDBJ whole genome shotgun (WGS) entry which is preliminary data.</text>
</comment>
<evidence type="ECO:0000259" key="3">
    <source>
        <dbReference type="Pfam" id="PF17148"/>
    </source>
</evidence>
<dbReference type="SUPFAM" id="SSF55486">
    <property type="entry name" value="Metalloproteases ('zincins'), catalytic domain"/>
    <property type="match status" value="1"/>
</dbReference>
<dbReference type="Pfam" id="PF17148">
    <property type="entry name" value="DUF5117"/>
    <property type="match status" value="1"/>
</dbReference>
<evidence type="ECO:0000256" key="1">
    <source>
        <dbReference type="SAM" id="SignalP"/>
    </source>
</evidence>
<dbReference type="InterPro" id="IPR033413">
    <property type="entry name" value="DUF5117"/>
</dbReference>
<keyword evidence="4" id="KW-0482">Metalloprotease</keyword>
<feature type="domain" description="EcxA zinc-binding" evidence="2">
    <location>
        <begin position="400"/>
        <end position="709"/>
    </location>
</feature>
<keyword evidence="1" id="KW-0732">Signal</keyword>
<keyword evidence="4" id="KW-0645">Protease</keyword>
<gene>
    <name evidence="4" type="ORF">LZZ85_09055</name>
</gene>
<evidence type="ECO:0000313" key="4">
    <source>
        <dbReference type="EMBL" id="MCG2614427.1"/>
    </source>
</evidence>
<accession>A0ABS9KQ34</accession>
<dbReference type="Gene3D" id="3.40.390.10">
    <property type="entry name" value="Collagenase (Catalytic Domain)"/>
    <property type="match status" value="1"/>
</dbReference>
<dbReference type="InterPro" id="IPR034032">
    <property type="entry name" value="Zn_MMP-like_bac"/>
</dbReference>
<keyword evidence="4" id="KW-0378">Hydrolase</keyword>